<evidence type="ECO:0000313" key="1">
    <source>
        <dbReference type="EMBL" id="EGL83759.1"/>
    </source>
</evidence>
<keyword evidence="4" id="KW-1185">Reference proteome</keyword>
<dbReference type="EMBL" id="AFCE01000084">
    <property type="protein sequence ID" value="EGL83759.1"/>
    <property type="molecule type" value="Genomic_DNA"/>
</dbReference>
<dbReference type="Proteomes" id="UP000825179">
    <property type="component" value="Chromosome"/>
</dbReference>
<dbReference type="KEGG" id="cthu:HUR95_16975"/>
<evidence type="ECO:0000313" key="4">
    <source>
        <dbReference type="Proteomes" id="UP000825179"/>
    </source>
</evidence>
<name>F5L4H9_CALTT</name>
<protein>
    <submittedName>
        <fullName evidence="1">Uncharacterized protein</fullName>
    </submittedName>
</protein>
<proteinExistence type="predicted"/>
<evidence type="ECO:0000313" key="3">
    <source>
        <dbReference type="Proteomes" id="UP000010716"/>
    </source>
</evidence>
<reference evidence="1 3" key="1">
    <citation type="journal article" date="2011" name="J. Bacteriol.">
        <title>Draft genome sequence of the thermoalkaliphilic Caldalkalibacillus thermarum strain TA2.A1.</title>
        <authorList>
            <person name="Kalamorz F."/>
            <person name="Keis S."/>
            <person name="McMillan D.G."/>
            <person name="Olsson K."/>
            <person name="Stanton J.A."/>
            <person name="Stockwell P."/>
            <person name="Black M.A."/>
            <person name="Klingeman D.M."/>
            <person name="Land M.L."/>
            <person name="Han C.S."/>
            <person name="Martin S.L."/>
            <person name="Becher S.A."/>
            <person name="Peddie C.J."/>
            <person name="Morgan H.W."/>
            <person name="Matthies D."/>
            <person name="Preiss L."/>
            <person name="Meier T."/>
            <person name="Brown S.D."/>
            <person name="Cook G.M."/>
        </authorList>
    </citation>
    <scope>NUCLEOTIDE SEQUENCE [LARGE SCALE GENOMIC DNA]</scope>
    <source>
        <strain evidence="1 3">TA2.A1</strain>
    </source>
</reference>
<gene>
    <name evidence="1" type="ORF">CathTA2_0692</name>
    <name evidence="2" type="ORF">HUR95_16975</name>
</gene>
<accession>F5L4H9</accession>
<sequence>MKRVMIVGISVLLLLTVGFFLLSSENQPVLYAASWDAVYEFQLNESFSLNVIMLEKKKWHESSSIRKVKEVSLPNSGLNVDDFFIERGERIKDHYRLVNLILDISAEKEGSYEAKTIEIVFDDESTHAFDIGHLLFHVTDRKTDRIFQPVESYTVIYPELEFSAKLQNQSTEEIVIESIELENRTITLSDIRLNQHAFNEPVHLSSGESFTIEFTFAPVEQGYPFYAISPLIRYRLGEREYFERLPLAMYRLSSITEELIDEIITNGDDDH</sequence>
<dbReference type="Proteomes" id="UP000010716">
    <property type="component" value="Unassembled WGS sequence"/>
</dbReference>
<dbReference type="OrthoDB" id="2831350at2"/>
<reference evidence="2" key="3">
    <citation type="submission" date="2021-08" db="EMBL/GenBank/DDBJ databases">
        <authorList>
            <person name="de Jong S."/>
            <person name="van den Broek M."/>
            <person name="Merkel A."/>
            <person name="de la Torre Cortes P."/>
            <person name="Kalamorz F."/>
            <person name="Cook G."/>
            <person name="van Loosdrecht M."/>
            <person name="McMillan D."/>
        </authorList>
    </citation>
    <scope>NUCLEOTIDE SEQUENCE</scope>
    <source>
        <strain evidence="2">TA2.A1</strain>
    </source>
</reference>
<reference evidence="2 4" key="2">
    <citation type="journal article" date="2020" name="Extremophiles">
        <title>Genomic analysis of Caldalkalibacillus thermarum TA2.A1 reveals aerobic alkaliphilic metabolism and evolutionary hallmarks linking alkaliphilic bacteria and plant life.</title>
        <authorList>
            <person name="de Jong S.I."/>
            <person name="van den Broek M.A."/>
            <person name="Merkel A.Y."/>
            <person name="de la Torre Cortes P."/>
            <person name="Kalamorz F."/>
            <person name="Cook G.M."/>
            <person name="van Loosdrecht M.C.M."/>
            <person name="McMillan D.G.G."/>
        </authorList>
    </citation>
    <scope>NUCLEOTIDE SEQUENCE [LARGE SCALE GENOMIC DNA]</scope>
    <source>
        <strain evidence="2 4">TA2.A1</strain>
    </source>
</reference>
<evidence type="ECO:0000313" key="2">
    <source>
        <dbReference type="EMBL" id="QZT33869.1"/>
    </source>
</evidence>
<dbReference type="eggNOG" id="ENOG50334VU">
    <property type="taxonomic scope" value="Bacteria"/>
</dbReference>
<organism evidence="1 3">
    <name type="scientific">Caldalkalibacillus thermarum (strain TA2.A1)</name>
    <dbReference type="NCBI Taxonomy" id="986075"/>
    <lineage>
        <taxon>Bacteria</taxon>
        <taxon>Bacillati</taxon>
        <taxon>Bacillota</taxon>
        <taxon>Bacilli</taxon>
        <taxon>Bacillales</taxon>
        <taxon>Bacillaceae</taxon>
        <taxon>Caldalkalibacillus</taxon>
    </lineage>
</organism>
<dbReference type="EMBL" id="CP082237">
    <property type="protein sequence ID" value="QZT33869.1"/>
    <property type="molecule type" value="Genomic_DNA"/>
</dbReference>
<dbReference type="AlphaFoldDB" id="F5L4H9"/>
<dbReference type="RefSeq" id="WP_007503138.1">
    <property type="nucleotide sequence ID" value="NZ_AFCE01000084.1"/>
</dbReference>